<proteinExistence type="predicted"/>
<accession>A0AAV3PH82</accession>
<evidence type="ECO:0000313" key="5">
    <source>
        <dbReference type="Proteomes" id="UP001454036"/>
    </source>
</evidence>
<keyword evidence="2" id="KW-0472">Membrane</keyword>
<keyword evidence="2" id="KW-0812">Transmembrane</keyword>
<feature type="transmembrane region" description="Helical" evidence="2">
    <location>
        <begin position="83"/>
        <end position="107"/>
    </location>
</feature>
<keyword evidence="5" id="KW-1185">Reference proteome</keyword>
<dbReference type="Pfam" id="PF09335">
    <property type="entry name" value="VTT_dom"/>
    <property type="match status" value="1"/>
</dbReference>
<sequence>MTYDGGDVGRLEVVVDPSGDYLKLSGQAEEHGGDGLQKREGEGDIDSESACSSSSEEGWWGVGCWNGSYCCDTSGGGSFWWSLWWWAKLVLLFIFLGVLAAVFLKWICPLFMDKEIIPLLNWEMRTFSNPVLAIIVVTSLAIFPMLILPSTPSMWVAAITFGYGYGFLLTIGGVAIGMSLPYFIGSLLYRKIQGWLQRHPKRASIIKLAGEGNSFNQFQAVALIRISPFPYCIYNYCAVATDVKYVPYLLGSLLGMVPEIFVALYTGILIKTLADASHDQRSMSTKQIIFNVAGFCLTIATTVVITIYAKRRLKKLQHEEELLLQ</sequence>
<keyword evidence="2" id="KW-1133">Transmembrane helix</keyword>
<feature type="transmembrane region" description="Helical" evidence="2">
    <location>
        <begin position="288"/>
        <end position="309"/>
    </location>
</feature>
<evidence type="ECO:0000256" key="2">
    <source>
        <dbReference type="SAM" id="Phobius"/>
    </source>
</evidence>
<feature type="transmembrane region" description="Helical" evidence="2">
    <location>
        <begin position="127"/>
        <end position="147"/>
    </location>
</feature>
<protein>
    <recommendedName>
        <fullName evidence="3">VTT domain-containing protein</fullName>
    </recommendedName>
</protein>
<feature type="transmembrane region" description="Helical" evidence="2">
    <location>
        <begin position="248"/>
        <end position="268"/>
    </location>
</feature>
<feature type="compositionally biased region" description="Basic and acidic residues" evidence="1">
    <location>
        <begin position="28"/>
        <end position="42"/>
    </location>
</feature>
<evidence type="ECO:0000256" key="1">
    <source>
        <dbReference type="SAM" id="MobiDB-lite"/>
    </source>
</evidence>
<evidence type="ECO:0000259" key="3">
    <source>
        <dbReference type="Pfam" id="PF09335"/>
    </source>
</evidence>
<dbReference type="PANTHER" id="PTHR46431">
    <property type="entry name" value="EXPRESSED PROTEIN"/>
    <property type="match status" value="1"/>
</dbReference>
<feature type="compositionally biased region" description="Low complexity" evidence="1">
    <location>
        <begin position="48"/>
        <end position="57"/>
    </location>
</feature>
<dbReference type="AlphaFoldDB" id="A0AAV3PH82"/>
<reference evidence="4 5" key="1">
    <citation type="submission" date="2024-01" db="EMBL/GenBank/DDBJ databases">
        <title>The complete chloroplast genome sequence of Lithospermum erythrorhizon: insights into the phylogenetic relationship among Boraginaceae species and the maternal lineages of purple gromwells.</title>
        <authorList>
            <person name="Okada T."/>
            <person name="Watanabe K."/>
        </authorList>
    </citation>
    <scope>NUCLEOTIDE SEQUENCE [LARGE SCALE GENOMIC DNA]</scope>
</reference>
<dbReference type="Proteomes" id="UP001454036">
    <property type="component" value="Unassembled WGS sequence"/>
</dbReference>
<comment type="caution">
    <text evidence="4">The sequence shown here is derived from an EMBL/GenBank/DDBJ whole genome shotgun (WGS) entry which is preliminary data.</text>
</comment>
<evidence type="ECO:0000313" key="4">
    <source>
        <dbReference type="EMBL" id="GAA0151084.1"/>
    </source>
</evidence>
<name>A0AAV3PH82_LITER</name>
<feature type="domain" description="VTT" evidence="3">
    <location>
        <begin position="148"/>
        <end position="268"/>
    </location>
</feature>
<feature type="transmembrane region" description="Helical" evidence="2">
    <location>
        <begin position="167"/>
        <end position="189"/>
    </location>
</feature>
<gene>
    <name evidence="4" type="ORF">LIER_09878</name>
</gene>
<feature type="region of interest" description="Disordered" evidence="1">
    <location>
        <begin position="26"/>
        <end position="57"/>
    </location>
</feature>
<organism evidence="4 5">
    <name type="scientific">Lithospermum erythrorhizon</name>
    <name type="common">Purple gromwell</name>
    <name type="synonym">Lithospermum officinale var. erythrorhizon</name>
    <dbReference type="NCBI Taxonomy" id="34254"/>
    <lineage>
        <taxon>Eukaryota</taxon>
        <taxon>Viridiplantae</taxon>
        <taxon>Streptophyta</taxon>
        <taxon>Embryophyta</taxon>
        <taxon>Tracheophyta</taxon>
        <taxon>Spermatophyta</taxon>
        <taxon>Magnoliopsida</taxon>
        <taxon>eudicotyledons</taxon>
        <taxon>Gunneridae</taxon>
        <taxon>Pentapetalae</taxon>
        <taxon>asterids</taxon>
        <taxon>lamiids</taxon>
        <taxon>Boraginales</taxon>
        <taxon>Boraginaceae</taxon>
        <taxon>Boraginoideae</taxon>
        <taxon>Lithospermeae</taxon>
        <taxon>Lithospermum</taxon>
    </lineage>
</organism>
<dbReference type="EMBL" id="BAABME010001713">
    <property type="protein sequence ID" value="GAA0151084.1"/>
    <property type="molecule type" value="Genomic_DNA"/>
</dbReference>
<dbReference type="InterPro" id="IPR032816">
    <property type="entry name" value="VTT_dom"/>
</dbReference>
<dbReference type="PANTHER" id="PTHR46431:SF7">
    <property type="entry name" value="SNARE ASSOCIATED GOLGI PROTEIN FAMILY"/>
    <property type="match status" value="1"/>
</dbReference>